<organism evidence="1 2">
    <name type="scientific">Acidovorax delafieldii 2AN</name>
    <dbReference type="NCBI Taxonomy" id="573060"/>
    <lineage>
        <taxon>Bacteria</taxon>
        <taxon>Pseudomonadati</taxon>
        <taxon>Pseudomonadota</taxon>
        <taxon>Betaproteobacteria</taxon>
        <taxon>Burkholderiales</taxon>
        <taxon>Comamonadaceae</taxon>
        <taxon>Acidovorax</taxon>
    </lineage>
</organism>
<dbReference type="Proteomes" id="UP000003856">
    <property type="component" value="Unassembled WGS sequence"/>
</dbReference>
<gene>
    <name evidence="1" type="ORF">AcdelDRAFT_0889</name>
</gene>
<reference evidence="1 2" key="1">
    <citation type="submission" date="2009-05" db="EMBL/GenBank/DDBJ databases">
        <title>The draft genome of Acidovorax delafieldii 2AN.</title>
        <authorList>
            <consortium name="US DOE Joint Genome Institute (JGI-PGF)"/>
            <person name="Lucas S."/>
            <person name="Copeland A."/>
            <person name="Lapidus A."/>
            <person name="Glavina del Rio T."/>
            <person name="Tice H."/>
            <person name="Bruce D."/>
            <person name="Goodwin L."/>
            <person name="Pitluck S."/>
            <person name="Larimer F."/>
            <person name="Land M.L."/>
            <person name="Hauser L."/>
            <person name="Shelobolina E.S."/>
            <person name="Picardal F."/>
            <person name="Roden E."/>
            <person name="Emerson D."/>
        </authorList>
    </citation>
    <scope>NUCLEOTIDE SEQUENCE [LARGE SCALE GENOMIC DNA]</scope>
    <source>
        <strain evidence="1 2">2AN</strain>
    </source>
</reference>
<evidence type="ECO:0000313" key="1">
    <source>
        <dbReference type="EMBL" id="EER61554.1"/>
    </source>
</evidence>
<comment type="caution">
    <text evidence="1">The sequence shown here is derived from an EMBL/GenBank/DDBJ whole genome shotgun (WGS) entry which is preliminary data.</text>
</comment>
<dbReference type="AlphaFoldDB" id="C5T1V9"/>
<proteinExistence type="predicted"/>
<dbReference type="PATRIC" id="fig|573060.9.peg.4316"/>
<accession>C5T1V9</accession>
<dbReference type="RefSeq" id="WP_005793800.1">
    <property type="nucleotide sequence ID" value="NZ_ACQT01000014.1"/>
</dbReference>
<name>C5T1V9_ACIDE</name>
<protein>
    <submittedName>
        <fullName evidence="1">Uncharacterized protein</fullName>
    </submittedName>
</protein>
<dbReference type="EMBL" id="ACQT01000014">
    <property type="protein sequence ID" value="EER61554.1"/>
    <property type="molecule type" value="Genomic_DNA"/>
</dbReference>
<sequence>MANGRALPSALLFDWLLGRAWNMALVSYANAERLGSNGLGGSGPQESGISMGGGAPSIETFLTKYAGDEPAALVVAHDRMLEGQMKEVADKWSDEFQKIITLTAGVGPGFTAAVDWLNKVANGQDGLGYLGYNHRAAQADSFAAQVESGVNQRGLPMPPGGIAALRGVAAREAVLLVARAKAQMQADRVAEQHKLRIDAVEALIKARNEALDATMDYVFTQVHLMFDVFGRNNDYLTRLQREEQSIKARMDIRSAELAGWGERIQTTDDSRAAAIQKIKSVTARSNTIDEMTAESHIKQLRRYSSRAAAALNSAGVSVNSTAQESNTIDAGA</sequence>
<keyword evidence="2" id="KW-1185">Reference proteome</keyword>
<dbReference type="OrthoDB" id="8809035at2"/>
<evidence type="ECO:0000313" key="2">
    <source>
        <dbReference type="Proteomes" id="UP000003856"/>
    </source>
</evidence>